<dbReference type="PANTHER" id="PTHR22896">
    <property type="entry name" value="CDK5 AND ABL1 ENZYME SUBSTRATE 1"/>
    <property type="match status" value="1"/>
</dbReference>
<feature type="compositionally biased region" description="Polar residues" evidence="1">
    <location>
        <begin position="1"/>
        <end position="22"/>
    </location>
</feature>
<dbReference type="CDD" id="cd20556">
    <property type="entry name" value="CYCLIN_CABLES"/>
    <property type="match status" value="1"/>
</dbReference>
<feature type="region of interest" description="Disordered" evidence="1">
    <location>
        <begin position="1"/>
        <end position="117"/>
    </location>
</feature>
<accession>A0A9P6UPE4</accession>
<dbReference type="PANTHER" id="PTHR22896:SF0">
    <property type="entry name" value="CYCLIN N-TERMINAL DOMAIN-CONTAINING PROTEIN"/>
    <property type="match status" value="1"/>
</dbReference>
<dbReference type="Pfam" id="PF00134">
    <property type="entry name" value="Cyclin_N"/>
    <property type="match status" value="1"/>
</dbReference>
<name>A0A9P6UPE4_9FUNG</name>
<dbReference type="Proteomes" id="UP000823405">
    <property type="component" value="Unassembled WGS sequence"/>
</dbReference>
<gene>
    <name evidence="3" type="primary">CABLES1</name>
    <name evidence="3" type="ORF">BGZ97_008599</name>
</gene>
<sequence length="556" mass="62762">MGSSMNQEPGQINATEQVTKSIGVSPRGLSPHYPIYRATSTPSFPSGYERGPFGDSSEQIEDQGQSSEGGAGGRHRKSTSPGAFPLRESQVPTQRTNTLSSASFKNGPAQRESSSSGLLSVLLAREKDTDTRASSSDMGSALTQRNALQRVSSRWLGPLADHVHIRPLLTSGTTHIVKKIFRRPSISRPKHVISHSQPMHSQDPLSASWQIPNRADLQRNARQGRSGEDQRHIFYKGEDVSASCVSLGDNLSQHPFMFTTNHGSPLMISSVLRYNDDRAPNKRRRRRFDREYIQQITKEALIRKKANSFAHLLTQCNALDPEPQESASSSYDPYFLDDPELKTGKNRTVISLACYMGSVIQYTRPSDLKRELNEHFRSRHPTIDPSITLSKIRKVKTDLLAISEELDLEISTVALAYAYFEKLILKGSRKGKESNSISTEANTSYVTKENRKMIACVCLLLAYKVNEPKRSSGEFATLMRYMTKHMEVSAKDIKENEFHVFSLLEFNLYLPRQEFLPHFEQILYRQGELTNYLNVQEYLGEDEFYSVITQPRKTTE</sequence>
<dbReference type="GO" id="GO:0051726">
    <property type="term" value="P:regulation of cell cycle"/>
    <property type="evidence" value="ECO:0007669"/>
    <property type="project" value="InterPro"/>
</dbReference>
<proteinExistence type="predicted"/>
<dbReference type="OrthoDB" id="5353095at2759"/>
<feature type="domain" description="Cyclin N-terminal" evidence="2">
    <location>
        <begin position="378"/>
        <end position="508"/>
    </location>
</feature>
<dbReference type="InterPro" id="IPR006671">
    <property type="entry name" value="Cyclin_N"/>
</dbReference>
<keyword evidence="4" id="KW-1185">Reference proteome</keyword>
<dbReference type="SUPFAM" id="SSF47954">
    <property type="entry name" value="Cyclin-like"/>
    <property type="match status" value="1"/>
</dbReference>
<evidence type="ECO:0000259" key="2">
    <source>
        <dbReference type="Pfam" id="PF00134"/>
    </source>
</evidence>
<evidence type="ECO:0000256" key="1">
    <source>
        <dbReference type="SAM" id="MobiDB-lite"/>
    </source>
</evidence>
<protein>
    <submittedName>
        <fullName evidence="3">CDK5 and ABL1 enzyme substrate 1</fullName>
    </submittedName>
</protein>
<dbReference type="EMBL" id="JAAAIN010000397">
    <property type="protein sequence ID" value="KAG0315097.1"/>
    <property type="molecule type" value="Genomic_DNA"/>
</dbReference>
<dbReference type="AlphaFoldDB" id="A0A9P6UPE4"/>
<dbReference type="InterPro" id="IPR012388">
    <property type="entry name" value="CABLES1/2"/>
</dbReference>
<comment type="caution">
    <text evidence="3">The sequence shown here is derived from an EMBL/GenBank/DDBJ whole genome shotgun (WGS) entry which is preliminary data.</text>
</comment>
<organism evidence="3 4">
    <name type="scientific">Linnemannia gamsii</name>
    <dbReference type="NCBI Taxonomy" id="64522"/>
    <lineage>
        <taxon>Eukaryota</taxon>
        <taxon>Fungi</taxon>
        <taxon>Fungi incertae sedis</taxon>
        <taxon>Mucoromycota</taxon>
        <taxon>Mortierellomycotina</taxon>
        <taxon>Mortierellomycetes</taxon>
        <taxon>Mortierellales</taxon>
        <taxon>Mortierellaceae</taxon>
        <taxon>Linnemannia</taxon>
    </lineage>
</organism>
<reference evidence="3" key="1">
    <citation type="journal article" date="2020" name="Fungal Divers.">
        <title>Resolving the Mortierellaceae phylogeny through synthesis of multi-gene phylogenetics and phylogenomics.</title>
        <authorList>
            <person name="Vandepol N."/>
            <person name="Liber J."/>
            <person name="Desiro A."/>
            <person name="Na H."/>
            <person name="Kennedy M."/>
            <person name="Barry K."/>
            <person name="Grigoriev I.V."/>
            <person name="Miller A.N."/>
            <person name="O'Donnell K."/>
            <person name="Stajich J.E."/>
            <person name="Bonito G."/>
        </authorList>
    </citation>
    <scope>NUCLEOTIDE SEQUENCE</scope>
    <source>
        <strain evidence="3">NVP60</strain>
    </source>
</reference>
<dbReference type="Gene3D" id="1.10.472.10">
    <property type="entry name" value="Cyclin-like"/>
    <property type="match status" value="1"/>
</dbReference>
<evidence type="ECO:0000313" key="4">
    <source>
        <dbReference type="Proteomes" id="UP000823405"/>
    </source>
</evidence>
<feature type="compositionally biased region" description="Polar residues" evidence="1">
    <location>
        <begin position="90"/>
        <end position="104"/>
    </location>
</feature>
<evidence type="ECO:0000313" key="3">
    <source>
        <dbReference type="EMBL" id="KAG0315097.1"/>
    </source>
</evidence>
<dbReference type="InterPro" id="IPR036915">
    <property type="entry name" value="Cyclin-like_sf"/>
</dbReference>